<evidence type="ECO:0000313" key="5">
    <source>
        <dbReference type="Proteomes" id="UP000650467"/>
    </source>
</evidence>
<dbReference type="EMBL" id="JAEHOC010000061">
    <property type="protein sequence ID" value="KAG2424793.1"/>
    <property type="molecule type" value="Genomic_DNA"/>
</dbReference>
<keyword evidence="2" id="KW-0812">Transmembrane</keyword>
<evidence type="ECO:0000313" key="4">
    <source>
        <dbReference type="EMBL" id="KAG2424793.1"/>
    </source>
</evidence>
<sequence>MAGGDVEQPAKEMPDCERSSPGSGGNQITLERFNTPTRNVLRKFDDNGDGRIDASEIQAVVSTLVAEKFKSKAFKVGLIVLGAFTAILLGAMFGLTWAVVAALKDTHVNNSGVMTTNDGSSTPVLTANLDMTVSADGKLVSRTSNSTIATTPTVTRSAISSEAPFDLLLKLSNLVFVSPSGGLYSVDVQGVARIPKTTGGHVVRFQTASGILVLERNNWELVNATNAMLDGLFSSGTSGRRLLDDGVKYFIEAAGGQPMKCPDEDNFIYSCDEIQTAYKWVDADYTTPLAPGEVAAPPPPPSGDQSVGGGDCSGTSSGEVQSCYAAMVNCNASNAAKVLALLDKPNCGTSCGALNQVEVAFSGYADITASAVGRFTQCAAKANSTKTFAFCCP</sequence>
<evidence type="ECO:0000259" key="3">
    <source>
        <dbReference type="PROSITE" id="PS50222"/>
    </source>
</evidence>
<name>A0A835SCK3_CHLIN</name>
<feature type="region of interest" description="Disordered" evidence="1">
    <location>
        <begin position="1"/>
        <end position="30"/>
    </location>
</feature>
<reference evidence="4" key="1">
    <citation type="journal article" date="2020" name="bioRxiv">
        <title>Comparative genomics of Chlamydomonas.</title>
        <authorList>
            <person name="Craig R.J."/>
            <person name="Hasan A.R."/>
            <person name="Ness R.W."/>
            <person name="Keightley P.D."/>
        </authorList>
    </citation>
    <scope>NUCLEOTIDE SEQUENCE</scope>
    <source>
        <strain evidence="4">SAG 7.73</strain>
    </source>
</reference>
<feature type="domain" description="EF-hand" evidence="3">
    <location>
        <begin position="38"/>
        <end position="67"/>
    </location>
</feature>
<evidence type="ECO:0000256" key="2">
    <source>
        <dbReference type="SAM" id="Phobius"/>
    </source>
</evidence>
<keyword evidence="5" id="KW-1185">Reference proteome</keyword>
<dbReference type="PROSITE" id="PS50222">
    <property type="entry name" value="EF_HAND_2"/>
    <property type="match status" value="1"/>
</dbReference>
<gene>
    <name evidence="4" type="ORF">HXX76_014217</name>
</gene>
<evidence type="ECO:0000256" key="1">
    <source>
        <dbReference type="SAM" id="MobiDB-lite"/>
    </source>
</evidence>
<proteinExistence type="predicted"/>
<feature type="transmembrane region" description="Helical" evidence="2">
    <location>
        <begin position="78"/>
        <end position="100"/>
    </location>
</feature>
<dbReference type="InterPro" id="IPR018247">
    <property type="entry name" value="EF_Hand_1_Ca_BS"/>
</dbReference>
<comment type="caution">
    <text evidence="4">The sequence shown here is derived from an EMBL/GenBank/DDBJ whole genome shotgun (WGS) entry which is preliminary data.</text>
</comment>
<dbReference type="OrthoDB" id="537060at2759"/>
<dbReference type="Proteomes" id="UP000650467">
    <property type="component" value="Unassembled WGS sequence"/>
</dbReference>
<dbReference type="InterPro" id="IPR002048">
    <property type="entry name" value="EF_hand_dom"/>
</dbReference>
<organism evidence="4 5">
    <name type="scientific">Chlamydomonas incerta</name>
    <dbReference type="NCBI Taxonomy" id="51695"/>
    <lineage>
        <taxon>Eukaryota</taxon>
        <taxon>Viridiplantae</taxon>
        <taxon>Chlorophyta</taxon>
        <taxon>core chlorophytes</taxon>
        <taxon>Chlorophyceae</taxon>
        <taxon>CS clade</taxon>
        <taxon>Chlamydomonadales</taxon>
        <taxon>Chlamydomonadaceae</taxon>
        <taxon>Chlamydomonas</taxon>
    </lineage>
</organism>
<keyword evidence="2" id="KW-1133">Transmembrane helix</keyword>
<feature type="region of interest" description="Disordered" evidence="1">
    <location>
        <begin position="290"/>
        <end position="313"/>
    </location>
</feature>
<feature type="compositionally biased region" description="Basic and acidic residues" evidence="1">
    <location>
        <begin position="8"/>
        <end position="18"/>
    </location>
</feature>
<dbReference type="GO" id="GO:0005509">
    <property type="term" value="F:calcium ion binding"/>
    <property type="evidence" value="ECO:0007669"/>
    <property type="project" value="InterPro"/>
</dbReference>
<protein>
    <recommendedName>
        <fullName evidence="3">EF-hand domain-containing protein</fullName>
    </recommendedName>
</protein>
<keyword evidence="2" id="KW-0472">Membrane</keyword>
<dbReference type="AlphaFoldDB" id="A0A835SCK3"/>
<dbReference type="PROSITE" id="PS00018">
    <property type="entry name" value="EF_HAND_1"/>
    <property type="match status" value="1"/>
</dbReference>
<accession>A0A835SCK3</accession>